<accession>A0ABQ4WUN7</accession>
<dbReference type="EMBL" id="BQNB010008947">
    <property type="protein sequence ID" value="GJS56605.1"/>
    <property type="molecule type" value="Genomic_DNA"/>
</dbReference>
<comment type="caution">
    <text evidence="1">The sequence shown here is derived from an EMBL/GenBank/DDBJ whole genome shotgun (WGS) entry which is preliminary data.</text>
</comment>
<reference evidence="1" key="2">
    <citation type="submission" date="2022-01" db="EMBL/GenBank/DDBJ databases">
        <authorList>
            <person name="Yamashiro T."/>
            <person name="Shiraishi A."/>
            <person name="Satake H."/>
            <person name="Nakayama K."/>
        </authorList>
    </citation>
    <scope>NUCLEOTIDE SEQUENCE</scope>
</reference>
<evidence type="ECO:0000313" key="2">
    <source>
        <dbReference type="Proteomes" id="UP001151760"/>
    </source>
</evidence>
<protein>
    <submittedName>
        <fullName evidence="1">Uncharacterized protein</fullName>
    </submittedName>
</protein>
<sequence>MKQSMNLHVPQEGSMEWMQTIGGEGDGVSNGDISESDVDKVVIWVKSTNNCFGGLMLIFDLLEALEMEALVDAMDVDNG</sequence>
<gene>
    <name evidence="1" type="ORF">Tco_0629967</name>
</gene>
<evidence type="ECO:0000313" key="1">
    <source>
        <dbReference type="EMBL" id="GJS56605.1"/>
    </source>
</evidence>
<proteinExistence type="predicted"/>
<dbReference type="Proteomes" id="UP001151760">
    <property type="component" value="Unassembled WGS sequence"/>
</dbReference>
<organism evidence="1 2">
    <name type="scientific">Tanacetum coccineum</name>
    <dbReference type="NCBI Taxonomy" id="301880"/>
    <lineage>
        <taxon>Eukaryota</taxon>
        <taxon>Viridiplantae</taxon>
        <taxon>Streptophyta</taxon>
        <taxon>Embryophyta</taxon>
        <taxon>Tracheophyta</taxon>
        <taxon>Spermatophyta</taxon>
        <taxon>Magnoliopsida</taxon>
        <taxon>eudicotyledons</taxon>
        <taxon>Gunneridae</taxon>
        <taxon>Pentapetalae</taxon>
        <taxon>asterids</taxon>
        <taxon>campanulids</taxon>
        <taxon>Asterales</taxon>
        <taxon>Asteraceae</taxon>
        <taxon>Asteroideae</taxon>
        <taxon>Anthemideae</taxon>
        <taxon>Anthemidinae</taxon>
        <taxon>Tanacetum</taxon>
    </lineage>
</organism>
<name>A0ABQ4WUN7_9ASTR</name>
<keyword evidence="2" id="KW-1185">Reference proteome</keyword>
<reference evidence="1" key="1">
    <citation type="journal article" date="2022" name="Int. J. Mol. Sci.">
        <title>Draft Genome of Tanacetum Coccineum: Genomic Comparison of Closely Related Tanacetum-Family Plants.</title>
        <authorList>
            <person name="Yamashiro T."/>
            <person name="Shiraishi A."/>
            <person name="Nakayama K."/>
            <person name="Satake H."/>
        </authorList>
    </citation>
    <scope>NUCLEOTIDE SEQUENCE</scope>
</reference>